<dbReference type="Proteomes" id="UP000004374">
    <property type="component" value="Unassembled WGS sequence"/>
</dbReference>
<protein>
    <recommendedName>
        <fullName evidence="1">PRTase-CE domain-containing protein</fullName>
    </recommendedName>
</protein>
<keyword evidence="3" id="KW-1185">Reference proteome</keyword>
<comment type="caution">
    <text evidence="2">The sequence shown here is derived from an EMBL/GenBank/DDBJ whole genome shotgun (WGS) entry which is preliminary data.</text>
</comment>
<dbReference type="OrthoDB" id="8427993at2"/>
<sequence>MFERDNRDRFYAEIVQKTTQYIDLGLWSGIELNKFDRWIGQYKSNDEKILAALILESLVYRSKEHLSALIEHAIYKSIPQALFEYSGDEAEFRNIERVCNYGKNLPHEIAIVPVIRDADPPTKSGPLVARLFKRLGKVNDKLMYWPWQISSLKDISTIIFVDDFVGTGNQFIKFINNHVVKNVDLSKFKVVYCPLTATEVGLDNISKTMPEIILCPIELVSDSNNFFNFCAKNFAMTDDELTKLNEVYFSYLKKVKLDRLGRKTVDGDMSLGYGSLALTYAYEHATPNASLPLLWANSDNYMSLFER</sequence>
<evidence type="ECO:0000259" key="1">
    <source>
        <dbReference type="Pfam" id="PF24390"/>
    </source>
</evidence>
<dbReference type="RefSeq" id="WP_008224318.1">
    <property type="nucleotide sequence ID" value="NZ_BAFK01000034.1"/>
</dbReference>
<name>I1E2S9_9GAMM</name>
<dbReference type="AlphaFoldDB" id="I1E2S9"/>
<accession>I1E2S9</accession>
<reference evidence="2 3" key="1">
    <citation type="journal article" date="2012" name="J. Bacteriol.">
        <title>Genome Sequence of the Protease-Producing Bacterium Rheinheimera nanhaiensis E407-8T, Isolated from Deep-Sea Sediment of the South China Sea.</title>
        <authorList>
            <person name="Zhang X.-Y."/>
            <person name="Zhang Y.-J."/>
            <person name="Qin Q.-L."/>
            <person name="Xie B.-B."/>
            <person name="Chen X.-L."/>
            <person name="Zhou B.-C."/>
            <person name="Zhang Y.-Z."/>
        </authorList>
    </citation>
    <scope>NUCLEOTIDE SEQUENCE [LARGE SCALE GENOMIC DNA]</scope>
    <source>
        <strain evidence="2 3">E407-8</strain>
    </source>
</reference>
<gene>
    <name evidence="2" type="ORF">RNAN_3633</name>
</gene>
<organism evidence="2 3">
    <name type="scientific">Rheinheimera nanhaiensis E407-8</name>
    <dbReference type="NCBI Taxonomy" id="562729"/>
    <lineage>
        <taxon>Bacteria</taxon>
        <taxon>Pseudomonadati</taxon>
        <taxon>Pseudomonadota</taxon>
        <taxon>Gammaproteobacteria</taxon>
        <taxon>Chromatiales</taxon>
        <taxon>Chromatiaceae</taxon>
        <taxon>Rheinheimera</taxon>
    </lineage>
</organism>
<dbReference type="Pfam" id="PF24390">
    <property type="entry name" value="PRTase-CE"/>
    <property type="match status" value="1"/>
</dbReference>
<dbReference type="EMBL" id="BAFK01000034">
    <property type="protein sequence ID" value="GAB60607.1"/>
    <property type="molecule type" value="Genomic_DNA"/>
</dbReference>
<feature type="domain" description="PRTase-CE" evidence="1">
    <location>
        <begin position="36"/>
        <end position="307"/>
    </location>
</feature>
<evidence type="ECO:0000313" key="3">
    <source>
        <dbReference type="Proteomes" id="UP000004374"/>
    </source>
</evidence>
<evidence type="ECO:0000313" key="2">
    <source>
        <dbReference type="EMBL" id="GAB60607.1"/>
    </source>
</evidence>
<dbReference type="InterPro" id="IPR056920">
    <property type="entry name" value="PRTase-CE"/>
</dbReference>
<dbReference type="STRING" id="562729.RNAN_3633"/>
<proteinExistence type="predicted"/>